<comment type="caution">
    <text evidence="1">The sequence shown here is derived from an EMBL/GenBank/DDBJ whole genome shotgun (WGS) entry which is preliminary data.</text>
</comment>
<accession>A0A1Q9C4R0</accession>
<dbReference type="EMBL" id="LSRX01001691">
    <property type="protein sequence ID" value="OLP77913.1"/>
    <property type="molecule type" value="Genomic_DNA"/>
</dbReference>
<sequence>MPDQLAYSVKCSGCIDNCLFPLHPHMLIGLAAHLGWLQPRILHDLHGIHRDRADATE</sequence>
<proteinExistence type="predicted"/>
<protein>
    <submittedName>
        <fullName evidence="1">Uncharacterized protein</fullName>
    </submittedName>
</protein>
<dbReference type="AlphaFoldDB" id="A0A1Q9C4R0"/>
<feature type="non-terminal residue" evidence="1">
    <location>
        <position position="57"/>
    </location>
</feature>
<gene>
    <name evidence="1" type="ORF">AK812_SmicGene41965</name>
</gene>
<dbReference type="Proteomes" id="UP000186817">
    <property type="component" value="Unassembled WGS sequence"/>
</dbReference>
<organism evidence="1 2">
    <name type="scientific">Symbiodinium microadriaticum</name>
    <name type="common">Dinoflagellate</name>
    <name type="synonym">Zooxanthella microadriatica</name>
    <dbReference type="NCBI Taxonomy" id="2951"/>
    <lineage>
        <taxon>Eukaryota</taxon>
        <taxon>Sar</taxon>
        <taxon>Alveolata</taxon>
        <taxon>Dinophyceae</taxon>
        <taxon>Suessiales</taxon>
        <taxon>Symbiodiniaceae</taxon>
        <taxon>Symbiodinium</taxon>
    </lineage>
</organism>
<name>A0A1Q9C4R0_SYMMI</name>
<evidence type="ECO:0000313" key="1">
    <source>
        <dbReference type="EMBL" id="OLP77913.1"/>
    </source>
</evidence>
<evidence type="ECO:0000313" key="2">
    <source>
        <dbReference type="Proteomes" id="UP000186817"/>
    </source>
</evidence>
<reference evidence="1 2" key="1">
    <citation type="submission" date="2016-02" db="EMBL/GenBank/DDBJ databases">
        <title>Genome analysis of coral dinoflagellate symbionts highlights evolutionary adaptations to a symbiotic lifestyle.</title>
        <authorList>
            <person name="Aranda M."/>
            <person name="Li Y."/>
            <person name="Liew Y.J."/>
            <person name="Baumgarten S."/>
            <person name="Simakov O."/>
            <person name="Wilson M."/>
            <person name="Piel J."/>
            <person name="Ashoor H."/>
            <person name="Bougouffa S."/>
            <person name="Bajic V.B."/>
            <person name="Ryu T."/>
            <person name="Ravasi T."/>
            <person name="Bayer T."/>
            <person name="Micklem G."/>
            <person name="Kim H."/>
            <person name="Bhak J."/>
            <person name="Lajeunesse T.C."/>
            <person name="Voolstra C.R."/>
        </authorList>
    </citation>
    <scope>NUCLEOTIDE SEQUENCE [LARGE SCALE GENOMIC DNA]</scope>
    <source>
        <strain evidence="1 2">CCMP2467</strain>
    </source>
</reference>
<keyword evidence="2" id="KW-1185">Reference proteome</keyword>